<dbReference type="Pfam" id="PF17677">
    <property type="entry name" value="Glyco_hydro38C2"/>
    <property type="match status" value="1"/>
</dbReference>
<dbReference type="InterPro" id="IPR011682">
    <property type="entry name" value="Glyco_hydro_38_C"/>
</dbReference>
<evidence type="ECO:0000259" key="5">
    <source>
        <dbReference type="SMART" id="SM00872"/>
    </source>
</evidence>
<sequence>MIEPVAHIISHTHWDREWYMPYEKHHVRLIALMDVLLDTLDKDDDFRSFHLDGQTIILEDYLQVRPEQRERLTHWIRQGRIVIGPWYILQDEFLTSAEANVRNLLIGHHDAKAYGPVAKIGYFPDSFGNMGQAPQLLLQAGIRNAVFGRGVKPTGSNNTVSDSAAYESPFSEMTWRSPDGSEVLGILFANWYHNGMEIPVKEEDALSYWPERMANTERYASTPQLLFMNGCDHQPVQTDLSAALETARKLYPGYRFKHSTFADYIAAVETAIDKPLTVVEGELRSQRTDGWGTLVNTASARVYIKQANTRGQILLEKIAEPAAAIAAHLGRGYPDHLLTYAWKTLMQNHPHDSICGCSVDEVHSEMMTRFAKSRHVAESLAQTSLKFMASHADTSLFSDPAIPFLVMNYAGQIRSGTVSVELEIEKRSLQYSSSVEIYEQLDKVEIGDGLIVDEKGRIVEAEIEDLGVKFNYALPDEHFRKPYIARRLRITLKADRVPGLGYRVYAWRREPGLSREGRANPDIAPLGKAALENEFYSIIVNRNGSLTLTDKETQAVYSNLCVYEDVGDIGNEYIFKQDGGMQALTTQDLEAEVRILSKNSFVTVVEIIHRWEIPAEAEATLQREMASMVPVRDRNSLRSQRTVPIVIRTLVTIEQGARALKVVASFDNQAKDHRIRALFPSDIVSDVHYADSIFEIAERPNEPAPEWLNPSNAQHQQAFVALDDIERGLAIANIGLNEYEILRDGRNTIAVTLLRSVGELGDWGVFPTPEAQCLGKHEVEFAIIPYAGQAKRSEVAKEAYSFQIPWASVQTEIQQGILPPVHGWLDWSGKHLAFSTVKGREKYGEFIVRWYNLSNEHTELILSPSKESSEWYASNILEERLRSLQPEADGKLRVQVKPCEIVTLLLNRL</sequence>
<dbReference type="GO" id="GO:0004559">
    <property type="term" value="F:alpha-mannosidase activity"/>
    <property type="evidence" value="ECO:0007669"/>
    <property type="project" value="InterPro"/>
</dbReference>
<keyword evidence="3" id="KW-0378">Hydrolase</keyword>
<dbReference type="Gene3D" id="3.20.110.10">
    <property type="entry name" value="Glycoside hydrolase 38, N terminal domain"/>
    <property type="match status" value="1"/>
</dbReference>
<dbReference type="InterPro" id="IPR041509">
    <property type="entry name" value="GH38_beta-1"/>
</dbReference>
<dbReference type="SUPFAM" id="SSF88713">
    <property type="entry name" value="Glycoside hydrolase/deacetylase"/>
    <property type="match status" value="1"/>
</dbReference>
<dbReference type="GO" id="GO:0046872">
    <property type="term" value="F:metal ion binding"/>
    <property type="evidence" value="ECO:0007669"/>
    <property type="project" value="UniProtKB-KW"/>
</dbReference>
<dbReference type="PANTHER" id="PTHR46017">
    <property type="entry name" value="ALPHA-MANNOSIDASE 2C1"/>
    <property type="match status" value="1"/>
</dbReference>
<dbReference type="GO" id="GO:0009313">
    <property type="term" value="P:oligosaccharide catabolic process"/>
    <property type="evidence" value="ECO:0007669"/>
    <property type="project" value="TreeGrafter"/>
</dbReference>
<dbReference type="Pfam" id="PF07748">
    <property type="entry name" value="Glyco_hydro_38C"/>
    <property type="match status" value="1"/>
</dbReference>
<dbReference type="InterPro" id="IPR041147">
    <property type="entry name" value="GH38_C"/>
</dbReference>
<proteinExistence type="inferred from homology"/>
<dbReference type="Pfam" id="PF09261">
    <property type="entry name" value="Alpha-mann_mid"/>
    <property type="match status" value="1"/>
</dbReference>
<dbReference type="CDD" id="cd10814">
    <property type="entry name" value="GH38N_AMII_SpGH38_like"/>
    <property type="match status" value="1"/>
</dbReference>
<evidence type="ECO:0000313" key="6">
    <source>
        <dbReference type="EMBL" id="QJD86461.1"/>
    </source>
</evidence>
<dbReference type="Gene3D" id="2.60.40.2210">
    <property type="match status" value="1"/>
</dbReference>
<dbReference type="EMBL" id="CP051680">
    <property type="protein sequence ID" value="QJD86461.1"/>
    <property type="molecule type" value="Genomic_DNA"/>
</dbReference>
<dbReference type="AlphaFoldDB" id="A0A7Z2VNV5"/>
<organism evidence="6 7">
    <name type="scientific">Cohnella herbarum</name>
    <dbReference type="NCBI Taxonomy" id="2728023"/>
    <lineage>
        <taxon>Bacteria</taxon>
        <taxon>Bacillati</taxon>
        <taxon>Bacillota</taxon>
        <taxon>Bacilli</taxon>
        <taxon>Bacillales</taxon>
        <taxon>Paenibacillaceae</taxon>
        <taxon>Cohnella</taxon>
    </lineage>
</organism>
<comment type="similarity">
    <text evidence="1">Belongs to the glycosyl hydrolase 38 family.</text>
</comment>
<dbReference type="KEGG" id="cheb:HH215_27060"/>
<dbReference type="InterPro" id="IPR011330">
    <property type="entry name" value="Glyco_hydro/deAcase_b/a-brl"/>
</dbReference>
<name>A0A7Z2VNV5_9BACL</name>
<dbReference type="InterPro" id="IPR028995">
    <property type="entry name" value="Glyco_hydro_57/38_cen_sf"/>
</dbReference>
<dbReference type="Pfam" id="PF18438">
    <property type="entry name" value="Glyco_hydro_38"/>
    <property type="match status" value="1"/>
</dbReference>
<evidence type="ECO:0000256" key="3">
    <source>
        <dbReference type="ARBA" id="ARBA00022801"/>
    </source>
</evidence>
<evidence type="ECO:0000256" key="4">
    <source>
        <dbReference type="ARBA" id="ARBA00023295"/>
    </source>
</evidence>
<dbReference type="Proteomes" id="UP000502248">
    <property type="component" value="Chromosome"/>
</dbReference>
<dbReference type="InterPro" id="IPR000602">
    <property type="entry name" value="Glyco_hydro_38_N"/>
</dbReference>
<reference evidence="6 7" key="1">
    <citation type="submission" date="2020-04" db="EMBL/GenBank/DDBJ databases">
        <title>Genome sequencing of novel species.</title>
        <authorList>
            <person name="Heo J."/>
            <person name="Kim S.-J."/>
            <person name="Kim J.-S."/>
            <person name="Hong S.-B."/>
            <person name="Kwon S.-W."/>
        </authorList>
    </citation>
    <scope>NUCLEOTIDE SEQUENCE [LARGE SCALE GENOMIC DNA]</scope>
    <source>
        <strain evidence="6 7">MFER-1</strain>
    </source>
</reference>
<dbReference type="Gene3D" id="1.20.1270.50">
    <property type="entry name" value="Glycoside hydrolase family 38, central domain"/>
    <property type="match status" value="1"/>
</dbReference>
<dbReference type="InterPro" id="IPR037094">
    <property type="entry name" value="Glyco_hydro_38_cen_sf"/>
</dbReference>
<protein>
    <submittedName>
        <fullName evidence="6">Alpha-mannosidase</fullName>
    </submittedName>
</protein>
<dbReference type="GO" id="GO:0006013">
    <property type="term" value="P:mannose metabolic process"/>
    <property type="evidence" value="ECO:0007669"/>
    <property type="project" value="InterPro"/>
</dbReference>
<feature type="domain" description="Glycoside hydrolase family 38 central" evidence="5">
    <location>
        <begin position="297"/>
        <end position="370"/>
    </location>
</feature>
<evidence type="ECO:0000313" key="7">
    <source>
        <dbReference type="Proteomes" id="UP000502248"/>
    </source>
</evidence>
<keyword evidence="2" id="KW-0479">Metal-binding</keyword>
<keyword evidence="4" id="KW-0326">Glycosidase</keyword>
<dbReference type="Gene3D" id="2.60.40.2220">
    <property type="match status" value="1"/>
</dbReference>
<dbReference type="InterPro" id="IPR015341">
    <property type="entry name" value="Glyco_hydro_38_cen"/>
</dbReference>
<evidence type="ECO:0000256" key="2">
    <source>
        <dbReference type="ARBA" id="ARBA00022723"/>
    </source>
</evidence>
<dbReference type="SUPFAM" id="SSF88688">
    <property type="entry name" value="Families 57/38 glycoside transferase middle domain"/>
    <property type="match status" value="1"/>
</dbReference>
<dbReference type="GO" id="GO:0030246">
    <property type="term" value="F:carbohydrate binding"/>
    <property type="evidence" value="ECO:0007669"/>
    <property type="project" value="InterPro"/>
</dbReference>
<dbReference type="SUPFAM" id="SSF74650">
    <property type="entry name" value="Galactose mutarotase-like"/>
    <property type="match status" value="1"/>
</dbReference>
<accession>A0A7Z2VNV5</accession>
<dbReference type="InterPro" id="IPR011013">
    <property type="entry name" value="Gal_mutarotase_sf_dom"/>
</dbReference>
<dbReference type="Gene3D" id="2.70.98.30">
    <property type="entry name" value="Golgi alpha-mannosidase II, domain 4"/>
    <property type="match status" value="1"/>
</dbReference>
<dbReference type="SMART" id="SM00872">
    <property type="entry name" value="Alpha-mann_mid"/>
    <property type="match status" value="1"/>
</dbReference>
<dbReference type="PANTHER" id="PTHR46017:SF2">
    <property type="entry name" value="MANNOSYLGLYCERATE HYDROLASE"/>
    <property type="match status" value="1"/>
</dbReference>
<gene>
    <name evidence="6" type="ORF">HH215_27060</name>
</gene>
<keyword evidence="7" id="KW-1185">Reference proteome</keyword>
<dbReference type="InterPro" id="IPR027291">
    <property type="entry name" value="Glyco_hydro_38_N_sf"/>
</dbReference>
<dbReference type="RefSeq" id="WP_169282710.1">
    <property type="nucleotide sequence ID" value="NZ_CP051680.1"/>
</dbReference>
<dbReference type="Pfam" id="PF01074">
    <property type="entry name" value="Glyco_hydro_38N"/>
    <property type="match status" value="1"/>
</dbReference>
<evidence type="ECO:0000256" key="1">
    <source>
        <dbReference type="ARBA" id="ARBA00009792"/>
    </source>
</evidence>